<feature type="domain" description="Biotin carboxylation" evidence="11">
    <location>
        <begin position="797"/>
        <end position="1448"/>
    </location>
</feature>
<comment type="caution">
    <text evidence="12">The sequence shown here is derived from an EMBL/GenBank/DDBJ whole genome shotgun (WGS) entry which is preliminary data.</text>
</comment>
<keyword evidence="13" id="KW-1185">Reference proteome</keyword>
<evidence type="ECO:0000256" key="2">
    <source>
        <dbReference type="ARBA" id="ARBA00022598"/>
    </source>
</evidence>
<dbReference type="InterPro" id="IPR006121">
    <property type="entry name" value="HMA_dom"/>
</dbReference>
<comment type="catalytic activity">
    <reaction evidence="9">
        <text>ATP + H2O = ADP + phosphate + H(+)</text>
        <dbReference type="Rhea" id="RHEA:13065"/>
        <dbReference type="ChEBI" id="CHEBI:15377"/>
        <dbReference type="ChEBI" id="CHEBI:15378"/>
        <dbReference type="ChEBI" id="CHEBI:30616"/>
        <dbReference type="ChEBI" id="CHEBI:43474"/>
        <dbReference type="ChEBI" id="CHEBI:456216"/>
    </reaction>
</comment>
<dbReference type="SUPFAM" id="SSF81653">
    <property type="entry name" value="Calcium ATPase, transduction domain A"/>
    <property type="match status" value="1"/>
</dbReference>
<organism evidence="12 13">
    <name type="scientific">Amycolatopsis suaedae</name>
    <dbReference type="NCBI Taxonomy" id="2510978"/>
    <lineage>
        <taxon>Bacteria</taxon>
        <taxon>Bacillati</taxon>
        <taxon>Actinomycetota</taxon>
        <taxon>Actinomycetes</taxon>
        <taxon>Pseudonocardiales</taxon>
        <taxon>Pseudonocardiaceae</taxon>
        <taxon>Amycolatopsis</taxon>
    </lineage>
</organism>
<dbReference type="Gene3D" id="3.40.1110.10">
    <property type="entry name" value="Calcium-transporting ATPase, cytoplasmic domain N"/>
    <property type="match status" value="1"/>
</dbReference>
<dbReference type="Gene3D" id="1.20.1110.10">
    <property type="entry name" value="Calcium-transporting ATPase, transmembrane domain"/>
    <property type="match status" value="1"/>
</dbReference>
<dbReference type="InterPro" id="IPR008250">
    <property type="entry name" value="ATPase_P-typ_transduc_dom_A_sf"/>
</dbReference>
<dbReference type="GO" id="GO:0016887">
    <property type="term" value="F:ATP hydrolysis activity"/>
    <property type="evidence" value="ECO:0007669"/>
    <property type="project" value="InterPro"/>
</dbReference>
<feature type="region of interest" description="Disordered" evidence="10">
    <location>
        <begin position="960"/>
        <end position="993"/>
    </location>
</feature>
<keyword evidence="2" id="KW-0436">Ligase</keyword>
<dbReference type="Pfam" id="PF00702">
    <property type="entry name" value="Hydrolase"/>
    <property type="match status" value="1"/>
</dbReference>
<evidence type="ECO:0000259" key="11">
    <source>
        <dbReference type="PROSITE" id="PS50979"/>
    </source>
</evidence>
<dbReference type="SFLD" id="SFLDS00003">
    <property type="entry name" value="Haloacid_Dehalogenase"/>
    <property type="match status" value="1"/>
</dbReference>
<dbReference type="GO" id="GO:0005524">
    <property type="term" value="F:ATP binding"/>
    <property type="evidence" value="ECO:0007669"/>
    <property type="project" value="UniProtKB-KW"/>
</dbReference>
<dbReference type="PROSITE" id="PS50979">
    <property type="entry name" value="BC"/>
    <property type="match status" value="1"/>
</dbReference>
<dbReference type="PRINTS" id="PR00119">
    <property type="entry name" value="CATATPASE"/>
</dbReference>
<protein>
    <submittedName>
        <fullName evidence="12">Cation-translocating P-type ATPase</fullName>
    </submittedName>
</protein>
<gene>
    <name evidence="12" type="ORF">EWH70_12090</name>
</gene>
<dbReference type="CDD" id="cd00371">
    <property type="entry name" value="HMA"/>
    <property type="match status" value="1"/>
</dbReference>
<keyword evidence="7" id="KW-1133">Transmembrane helix</keyword>
<dbReference type="InterPro" id="IPR004014">
    <property type="entry name" value="ATPase_P-typ_cation-transptr_N"/>
</dbReference>
<name>A0A4V2EM55_9PSEU</name>
<keyword evidence="6" id="KW-1278">Translocase</keyword>
<dbReference type="InterPro" id="IPR001757">
    <property type="entry name" value="P_typ_ATPase"/>
</dbReference>
<dbReference type="SUPFAM" id="SSF56784">
    <property type="entry name" value="HAD-like"/>
    <property type="match status" value="1"/>
</dbReference>
<accession>A0A4V2EM55</accession>
<dbReference type="OrthoDB" id="9814270at2"/>
<evidence type="ECO:0000256" key="3">
    <source>
        <dbReference type="ARBA" id="ARBA00022692"/>
    </source>
</evidence>
<dbReference type="PRINTS" id="PR00120">
    <property type="entry name" value="HATPASE"/>
</dbReference>
<dbReference type="NCBIfam" id="TIGR01494">
    <property type="entry name" value="ATPase_P-type"/>
    <property type="match status" value="2"/>
</dbReference>
<evidence type="ECO:0000256" key="1">
    <source>
        <dbReference type="ARBA" id="ARBA00004651"/>
    </source>
</evidence>
<dbReference type="Proteomes" id="UP000292003">
    <property type="component" value="Unassembled WGS sequence"/>
</dbReference>
<dbReference type="SMART" id="SM00831">
    <property type="entry name" value="Cation_ATPase_N"/>
    <property type="match status" value="1"/>
</dbReference>
<dbReference type="Pfam" id="PF00122">
    <property type="entry name" value="E1-E2_ATPase"/>
    <property type="match status" value="1"/>
</dbReference>
<dbReference type="RefSeq" id="WP_130475410.1">
    <property type="nucleotide sequence ID" value="NZ_SFCC01000005.1"/>
</dbReference>
<evidence type="ECO:0000313" key="12">
    <source>
        <dbReference type="EMBL" id="RZQ63885.1"/>
    </source>
</evidence>
<evidence type="ECO:0000256" key="7">
    <source>
        <dbReference type="ARBA" id="ARBA00022989"/>
    </source>
</evidence>
<keyword evidence="5" id="KW-0067">ATP-binding</keyword>
<dbReference type="InterPro" id="IPR044492">
    <property type="entry name" value="P_typ_ATPase_HD_dom"/>
</dbReference>
<evidence type="ECO:0000256" key="8">
    <source>
        <dbReference type="ARBA" id="ARBA00023136"/>
    </source>
</evidence>
<dbReference type="GO" id="GO:0016874">
    <property type="term" value="F:ligase activity"/>
    <property type="evidence" value="ECO:0007669"/>
    <property type="project" value="UniProtKB-KW"/>
</dbReference>
<evidence type="ECO:0000256" key="9">
    <source>
        <dbReference type="ARBA" id="ARBA00049360"/>
    </source>
</evidence>
<evidence type="ECO:0000256" key="5">
    <source>
        <dbReference type="ARBA" id="ARBA00022840"/>
    </source>
</evidence>
<feature type="compositionally biased region" description="Basic and acidic residues" evidence="10">
    <location>
        <begin position="115"/>
        <end position="128"/>
    </location>
</feature>
<reference evidence="12 13" key="1">
    <citation type="submission" date="2019-02" db="EMBL/GenBank/DDBJ databases">
        <title>Draft genome sequence of Amycolatopsis sp. 8-3EHSu isolated from roots of Suaeda maritima.</title>
        <authorList>
            <person name="Duangmal K."/>
            <person name="Chantavorakit T."/>
        </authorList>
    </citation>
    <scope>NUCLEOTIDE SEQUENCE [LARGE SCALE GENOMIC DNA]</scope>
    <source>
        <strain evidence="12 13">8-3EHSu</strain>
    </source>
</reference>
<dbReference type="InterPro" id="IPR023298">
    <property type="entry name" value="ATPase_P-typ_TM_dom_sf"/>
</dbReference>
<comment type="subcellular location">
    <subcellularLocation>
        <location evidence="1">Cell membrane</location>
        <topology evidence="1">Multi-pass membrane protein</topology>
    </subcellularLocation>
</comment>
<dbReference type="InterPro" id="IPR023299">
    <property type="entry name" value="ATPase_P-typ_cyto_dom_N"/>
</dbReference>
<dbReference type="InterPro" id="IPR059000">
    <property type="entry name" value="ATPase_P-type_domA"/>
</dbReference>
<dbReference type="Pfam" id="PF00689">
    <property type="entry name" value="Cation_ATPase_C"/>
    <property type="match status" value="1"/>
</dbReference>
<evidence type="ECO:0000256" key="10">
    <source>
        <dbReference type="SAM" id="MobiDB-lite"/>
    </source>
</evidence>
<evidence type="ECO:0000256" key="6">
    <source>
        <dbReference type="ARBA" id="ARBA00022967"/>
    </source>
</evidence>
<sequence length="1448" mass="149537">MTRFGRRLPDPLFLLGATLGTARAAVSAVTSSATRRRRVWACPGRLHIETHGVQGARGARVARRIERSLGEHPGVEWARVNAPSARVIVALADPPPGRAELVRIVERAEEEPADPGERIAEDELHHPADGTAGTRLVPTLAADAFGLAMSALTKLAPWAPLPTELAALPALVDHHPKLRELAARRAGGAEKADTITSVAAALAHGLASGGEGTVLDAAQRIEQVREARAHERAWCAAEPDLIRSADDAGAPPVVPGERPVPPPETDVDRYERRVLALGAAAAAAALPFTGPRRAIGLGLVAVPKAAEAGRAAFGAHLGRLLARRGALVMDRSVLRRLDEPTTLVLDEESVRTGRLALDDLVALPGADPHEVATRAWRLFDPDRPDAVSRDDGWSLGPVGDLGLSGRKGVRERERLEAAHDVVLGLASGDRLEALVALGRRLPSGVPALLSAARSAGLRVAPAGDDPRATVRELQADGEVVLVVSGDREVLAVADCSVGVRRPGHPPPWGAHVLVESDLDTAGLLVAATGAAREVTRESIRLAQGASAVGAVSVLNTTRGRRSPASRGQRVVNAGAALSVVNGHRHARTLRVPSGERPGHDTPWHLMPADVVLDRLHSRAEGLTGAEAGTRARADGGETGTTSFAAAFLAELANPLTPVLAGGAALSAAVGSPVDAALVAGVTALSAVVGGVQRVHTDRQLAELLDRSAVRATVRRDGADRQVNADELVPGDVVVLESGQVVPADCRLLEAEGLETDDSSLTGESLPVTKDPAPVVAADLAERTSMLYEGTTIAAGEAVAVVVATGADTEAGRSMAMARENAPRTGVETRLAELTEKSMPVALGSAVAVAGAGLLRGVPLRESMGAAVNLAVASVPEGLPFLVNAAQLAAARRLAELGALVRNPRSVEALGRVDVLCFDKTGTLTEGKLAVAEIDDGKDRHPVDALTNGARPVLAAALRATPQADDPGDLPHATDRAVAEGGESTGTTPDTGIDGWRLVESVPFEPSRGYHAAAGSAGDGLLLSVKGAPENVLPRCAVDGATRKRLTNRMRRLARSGHRVLAVAERELESGEEITDDAVRDLEFRGFVAIADPVRRSAAPAAARLREAGVQIVMITGDHPATGEAIAGEVNGNGGQHVVTGAELDELDDAALAETLQSVDVIARCSPAQKVRIIQTYQRLGRTVAMTGDGANDAPAIRLADVGIALGRHGTPAAKAAADVVVTDDRLETIIAALVEGRAMWASVREALAVLLGGNLGEIAFSVLGAVVTGRAPLGARQFLLVNLLTDLAPALAIALRRPDEEADEDLIGEGPETSLGDQLRREIALRAGTTALGATTAWTLARVTGRARRASTVSLAALVGTQLGQTVLTGRRDRSVLLTGLGSVALLAAIIQTPGVSQFFGCTPLGPVGWSIALGSATAATLGGNAVSNVLTAQDEPDGPGFRSAEGG</sequence>
<dbReference type="SUPFAM" id="SSF81665">
    <property type="entry name" value="Calcium ATPase, transmembrane domain M"/>
    <property type="match status" value="1"/>
</dbReference>
<keyword evidence="8" id="KW-0472">Membrane</keyword>
<keyword evidence="3" id="KW-0812">Transmembrane</keyword>
<dbReference type="SFLD" id="SFLDF00027">
    <property type="entry name" value="p-type_atpase"/>
    <property type="match status" value="1"/>
</dbReference>
<evidence type="ECO:0000256" key="4">
    <source>
        <dbReference type="ARBA" id="ARBA00022741"/>
    </source>
</evidence>
<dbReference type="SFLD" id="SFLDG00002">
    <property type="entry name" value="C1.7:_P-type_atpase_like"/>
    <property type="match status" value="1"/>
</dbReference>
<dbReference type="InterPro" id="IPR018303">
    <property type="entry name" value="ATPase_P-typ_P_site"/>
</dbReference>
<dbReference type="InterPro" id="IPR011764">
    <property type="entry name" value="Biotin_carboxylation_dom"/>
</dbReference>
<dbReference type="InterPro" id="IPR023214">
    <property type="entry name" value="HAD_sf"/>
</dbReference>
<dbReference type="InterPro" id="IPR036412">
    <property type="entry name" value="HAD-like_sf"/>
</dbReference>
<feature type="region of interest" description="Disordered" evidence="10">
    <location>
        <begin position="109"/>
        <end position="129"/>
    </location>
</feature>
<dbReference type="PANTHER" id="PTHR42861">
    <property type="entry name" value="CALCIUM-TRANSPORTING ATPASE"/>
    <property type="match status" value="1"/>
</dbReference>
<dbReference type="EMBL" id="SFCC01000005">
    <property type="protein sequence ID" value="RZQ63885.1"/>
    <property type="molecule type" value="Genomic_DNA"/>
</dbReference>
<dbReference type="Gene3D" id="3.40.50.1000">
    <property type="entry name" value="HAD superfamily/HAD-like"/>
    <property type="match status" value="1"/>
</dbReference>
<dbReference type="Gene3D" id="2.70.150.10">
    <property type="entry name" value="Calcium-transporting ATPase, cytoplasmic transduction domain A"/>
    <property type="match status" value="1"/>
</dbReference>
<keyword evidence="4" id="KW-0547">Nucleotide-binding</keyword>
<dbReference type="PROSITE" id="PS00154">
    <property type="entry name" value="ATPASE_E1_E2"/>
    <property type="match status" value="1"/>
</dbReference>
<evidence type="ECO:0000313" key="13">
    <source>
        <dbReference type="Proteomes" id="UP000292003"/>
    </source>
</evidence>
<dbReference type="InterPro" id="IPR006068">
    <property type="entry name" value="ATPase_P-typ_cation-transptr_C"/>
</dbReference>
<proteinExistence type="predicted"/>
<dbReference type="GO" id="GO:0005886">
    <property type="term" value="C:plasma membrane"/>
    <property type="evidence" value="ECO:0007669"/>
    <property type="project" value="UniProtKB-SubCell"/>
</dbReference>
<dbReference type="GO" id="GO:0046872">
    <property type="term" value="F:metal ion binding"/>
    <property type="evidence" value="ECO:0007669"/>
    <property type="project" value="InterPro"/>
</dbReference>